<dbReference type="GO" id="GO:0005737">
    <property type="term" value="C:cytoplasm"/>
    <property type="evidence" value="ECO:0007669"/>
    <property type="project" value="TreeGrafter"/>
</dbReference>
<proteinExistence type="inferred from homology"/>
<dbReference type="InterPro" id="IPR009081">
    <property type="entry name" value="PP-bd_ACP"/>
</dbReference>
<evidence type="ECO:0000313" key="8">
    <source>
        <dbReference type="EMBL" id="RHL47887.1"/>
    </source>
</evidence>
<feature type="domain" description="Carrier" evidence="7">
    <location>
        <begin position="1708"/>
        <end position="1782"/>
    </location>
</feature>
<dbReference type="GO" id="GO:0031177">
    <property type="term" value="F:phosphopantetheine binding"/>
    <property type="evidence" value="ECO:0007669"/>
    <property type="project" value="TreeGrafter"/>
</dbReference>
<dbReference type="FunFam" id="3.40.50.12780:FF:000012">
    <property type="entry name" value="Non-ribosomal peptide synthetase"/>
    <property type="match status" value="1"/>
</dbReference>
<dbReference type="FunFam" id="3.40.50.980:FF:000001">
    <property type="entry name" value="Non-ribosomal peptide synthetase"/>
    <property type="match status" value="2"/>
</dbReference>
<evidence type="ECO:0000256" key="4">
    <source>
        <dbReference type="ARBA" id="ARBA00022553"/>
    </source>
</evidence>
<dbReference type="PANTHER" id="PTHR45527">
    <property type="entry name" value="NONRIBOSOMAL PEPTIDE SYNTHETASE"/>
    <property type="match status" value="1"/>
</dbReference>
<comment type="similarity">
    <text evidence="2">Belongs to the ATP-dependent AMP-binding enzyme family.</text>
</comment>
<comment type="caution">
    <text evidence="8">The sequence shown here is derived from an EMBL/GenBank/DDBJ whole genome shotgun (WGS) entry which is preliminary data.</text>
</comment>
<gene>
    <name evidence="8" type="ORF">DW018_00165</name>
</gene>
<name>A0A415LHJ4_9FIRM</name>
<dbReference type="InterPro" id="IPR023213">
    <property type="entry name" value="CAT-like_dom_sf"/>
</dbReference>
<dbReference type="Gene3D" id="3.40.50.980">
    <property type="match status" value="4"/>
</dbReference>
<dbReference type="GO" id="GO:0008610">
    <property type="term" value="P:lipid biosynthetic process"/>
    <property type="evidence" value="ECO:0007669"/>
    <property type="project" value="UniProtKB-ARBA"/>
</dbReference>
<dbReference type="NCBIfam" id="TIGR01733">
    <property type="entry name" value="AA-adenyl-dom"/>
    <property type="match status" value="2"/>
</dbReference>
<dbReference type="InterPro" id="IPR006162">
    <property type="entry name" value="Ppantetheine_attach_site"/>
</dbReference>
<dbReference type="Pfam" id="PF00550">
    <property type="entry name" value="PP-binding"/>
    <property type="match status" value="2"/>
</dbReference>
<dbReference type="InterPro" id="IPR001242">
    <property type="entry name" value="Condensation_dom"/>
</dbReference>
<dbReference type="GeneID" id="66465646"/>
<dbReference type="GO" id="GO:0017000">
    <property type="term" value="P:antibiotic biosynthetic process"/>
    <property type="evidence" value="ECO:0007669"/>
    <property type="project" value="UniProtKB-KW"/>
</dbReference>
<dbReference type="PROSITE" id="PS00012">
    <property type="entry name" value="PHOSPHOPANTETHEINE"/>
    <property type="match status" value="1"/>
</dbReference>
<evidence type="ECO:0000259" key="7">
    <source>
        <dbReference type="PROSITE" id="PS50075"/>
    </source>
</evidence>
<sequence>MKKVKSKKLFIGDIIQSDCNKKNFSTFFYSIITVMLHKYYRQKEIVLYIAEDNTEIETIREVTVEVDNSLDFRSLYNEVSLNYKMNKKEEHDSLFSERTMCFLGSNGLYTEKQITKIMDEYDIECGIHINKVSNNVILELYYNLENIVTYKNDYVLDHIEHIFRQCINNEEILLSEINIITPKEQDIIINQFNDTSLDYNKNLFIDGILKNVVAKYENKTAVIFEGEHIKYRELLNQANQIAKTLKRYGVGKNDFVGLIFERGLSMITGIFGVILAGAAYVPIDPTYPDERIEYILNDCNPRVILTNFDFKVSNRTLININEIDYKEGCEIVKDTSISASDLAYCIYTSGTSGNPKGVLVEHGNLINMIKACNILYELTCEDTVMQVANYIFDQSVCDIFNTLSVGATLCIASFNTICTPNKLAEYSNNNNVTILAMTPSLVAQLDENQFKSVRLLDCGGEAANVDVLKRWRKKCKVLNTYGPTETTVNASGYYYEGDERKNIPIGKPLGNLCIYIIQNNSLCGIGVPGELCITGDSVARGYLNLPDLTQEKFIDNPLGKGKMYRTGDMARWLDDGNIEYLGRIDKQVKIRGFRIELGDIESAIRKLKNIQNCAVIAKEHNGEQRIFAYLVSDKKINNQEIRNDLKEVIPSYMIPSYIMQIKEIPVTLSGKLNEKLLPDIGQTSNNNYIAPRNDMEVEINNYYKEVLGIKNIGIKDDFFNCGGDSIKAIQILNRIGKRFECNISIADFFKARTVEKVCELIINTKNSVLDHIPIADERKKYEMSSVQKRLFLIWRMNKESLAYNLPDLIYFKGNIDLEKLNYAFKSMFDRYKILRTAFVLDEKGNMIQHVLKSVEANIEYEENDSDESALASQFIKPFDLEKPPLIRIKLIKRKDGYMMLIDKHHIISDGISDEIFIKELIKFYNGEKLDELRVQYCDYSEWFKERDLSNQKNYWLSVLDGEIPVLNMPEDYKRTTKQSVIGSYETIEFPADIMQDLADFANKNNVTEYMVFLSAIFVLLEKYSRQDDIIIGIPIGNRMHIDTEDMLGMFVNTALIRANPKKEKKFIDFVLEIKEQCLNAYNNQEYPLEELAREINVERTAGRNLFFDVMFAMQNYDRDELAFNDAQAWYGKIPDRKSAMFDLTFNGINLESGFEMNLEYSTDLYKKESAKNILRHLKEIVCEIVKEPEKTIGSINIISEEEKKVIIEKFNQTECYFENDITISKCFEKQVELYADNIAVVDADKKLTFSELNKEANRLARKLRDLEIGKGDFVAMLATRSCEMIVGILAVLKAGGVFVPIDPAYPDERIKYILEDINPRAILVYHAEVETKIPIINLADRSNYEYESENLVEVNRADDLAYCIYTSGTTGKPKGVLVEHTGVLNLKQYFINQHKLSANDRVLKFANYIFDATISELCMSLLVGASLYIVSEEIIGDSFLFQKYIVDNHISIAIIPPVYLAQIELKGLRTVISAGSEVTPDLVKKCMGIPGFSNDYGPTEITVCATYWKHSVNEEIPDRVPIGKPINNKKVYIMQDDNLVGIGIPGELCVGGVGVARGYHKMPDLTKEKFVNNPFDEGKMYRTGDLARWLPDGNIEYLGRIDSQIKIRGFRVELSEIESVLREIDEIEDCAVIVKEKNTLDKTICAYYISENDFDVQKLRDELGRKIPEYMIPSFFMRIEEIPVTRNGKLDKASLPEISSDVADDKLEPQNEVEKALYEIFKEILGVDNISTDDSFFALGGDSIKAIRIVSKMREKGYSLQIKDVINKATIIKIAKVVKKLENITDERKDIVGHVLDTPIIKQFKEWNFKNPHHFNQDLIFEVKTQDKKVVAKILGEMVKHHDMLRGVMKNGELTILESDKMVNYLDEVVIDENKKNLAAEIEKKCTEIQNSFDLEKGPLFKAVLFITSKNNYLYLCCHHLVVDNVSWRIILSDYQMIFEQVMNNEDIILPKKTTSFREWSKALSEYCASEQFQIERNYWEEFPVDTVCALKKGETSEGGNLKEIKIELEESDTKAILTKAVKAYHTEINDLLLASLGMSIYKVSGRKKNVIFLEGHGREKIHKEINIDRTVGWFTIVYPVILNCDDDIEKNIISTKEMLRMIPNHGLGYGLCKDSINEIEQNITFNYLGEIDNENREMFKNADFYTGKCMADEDETENIEINGYVKQGRMVFEITYKDNRYDNNVMEKWSQIIKDTLIDISNFCIQQKTTKKTPSDYVFKGLSWESLNKINDIAENKKLEIENILPPTPLQQGMWFNSITSKDKTTYIIQNVFKLKGDVNEDILEKSLYLLMLRYDVLRSSIVNNEATQPIIVIWKERKIEISFANVENEDEVLNLAKMDLERGFNLEEDSLLRIQILKKDFHNYYMVWTVHHIIVDGWSLPILLGKFAHFYNEVSQGIKMEQLKSNVALESRRSAEFKDYIEWRLEKNTKIGLDYWKGLLKDYDSDAKFVQENNTASNSNENRTVEQKIIVPEELREDLTKVSNKVQVTLNSIVEAAFGVLLQKSCCLSDVVFGKVVSGRNADIEGINDMAGLCINTIPVRVSCDVNTTVRDLLGSVQKQSLDSSEYDYCALSEIQKQSKNGANLVHTVVAFENYYVSKDNMEMIMQDVDIELISSRDQNEFSLSFFTLLEADGKMAFEIIYNSEKYSKEYVDKILSQMLYILEKFVENIDIKIINLQKLVQIGKESALNNISKEISNNKPIKITRRKR</sequence>
<evidence type="ECO:0000256" key="5">
    <source>
        <dbReference type="ARBA" id="ARBA00022737"/>
    </source>
</evidence>
<evidence type="ECO:0000313" key="9">
    <source>
        <dbReference type="Proteomes" id="UP000283314"/>
    </source>
</evidence>
<dbReference type="Gene3D" id="1.10.1200.10">
    <property type="entry name" value="ACP-like"/>
    <property type="match status" value="2"/>
</dbReference>
<dbReference type="Pfam" id="PF00501">
    <property type="entry name" value="AMP-binding"/>
    <property type="match status" value="2"/>
</dbReference>
<dbReference type="PROSITE" id="PS50075">
    <property type="entry name" value="CARRIER"/>
    <property type="match status" value="2"/>
</dbReference>
<reference evidence="8 9" key="1">
    <citation type="submission" date="2018-08" db="EMBL/GenBank/DDBJ databases">
        <title>A genome reference for cultivated species of the human gut microbiota.</title>
        <authorList>
            <person name="Zou Y."/>
            <person name="Xue W."/>
            <person name="Luo G."/>
        </authorList>
    </citation>
    <scope>NUCLEOTIDE SEQUENCE [LARGE SCALE GENOMIC DNA]</scope>
    <source>
        <strain evidence="8 9">AF37-4</strain>
    </source>
</reference>
<dbReference type="Pfam" id="PF13193">
    <property type="entry name" value="AMP-binding_C"/>
    <property type="match status" value="2"/>
</dbReference>
<dbReference type="EMBL" id="QROT01000001">
    <property type="protein sequence ID" value="RHL47887.1"/>
    <property type="molecule type" value="Genomic_DNA"/>
</dbReference>
<dbReference type="NCBIfam" id="TIGR01720">
    <property type="entry name" value="NRPS-para261"/>
    <property type="match status" value="1"/>
</dbReference>
<dbReference type="InterPro" id="IPR010060">
    <property type="entry name" value="NRPS_synth"/>
</dbReference>
<dbReference type="Gene3D" id="3.30.300.30">
    <property type="match status" value="2"/>
</dbReference>
<dbReference type="PANTHER" id="PTHR45527:SF1">
    <property type="entry name" value="FATTY ACID SYNTHASE"/>
    <property type="match status" value="1"/>
</dbReference>
<dbReference type="InterPro" id="IPR000873">
    <property type="entry name" value="AMP-dep_synth/lig_dom"/>
</dbReference>
<dbReference type="Proteomes" id="UP000283314">
    <property type="component" value="Unassembled WGS sequence"/>
</dbReference>
<dbReference type="GO" id="GO:0043041">
    <property type="term" value="P:amino acid activation for nonribosomal peptide biosynthetic process"/>
    <property type="evidence" value="ECO:0007669"/>
    <property type="project" value="TreeGrafter"/>
</dbReference>
<accession>A0A415LHJ4</accession>
<dbReference type="Gene3D" id="3.30.559.30">
    <property type="entry name" value="Nonribosomal peptide synthetase, condensation domain"/>
    <property type="match status" value="3"/>
</dbReference>
<keyword evidence="6" id="KW-0045">Antibiotic biosynthesis</keyword>
<dbReference type="SUPFAM" id="SSF52777">
    <property type="entry name" value="CoA-dependent acyltransferases"/>
    <property type="match status" value="6"/>
</dbReference>
<dbReference type="InterPro" id="IPR036736">
    <property type="entry name" value="ACP-like_sf"/>
</dbReference>
<protein>
    <submittedName>
        <fullName evidence="8">Amino acid adenylation domain-containing protein</fullName>
    </submittedName>
</protein>
<dbReference type="InterPro" id="IPR045851">
    <property type="entry name" value="AMP-bd_C_sf"/>
</dbReference>
<dbReference type="RefSeq" id="WP_118379042.1">
    <property type="nucleotide sequence ID" value="NZ_CABJDQ010000001.1"/>
</dbReference>
<dbReference type="GO" id="GO:0003824">
    <property type="term" value="F:catalytic activity"/>
    <property type="evidence" value="ECO:0007669"/>
    <property type="project" value="InterPro"/>
</dbReference>
<dbReference type="Gene3D" id="2.30.38.10">
    <property type="entry name" value="Luciferase, Domain 3"/>
    <property type="match status" value="2"/>
</dbReference>
<evidence type="ECO:0000256" key="6">
    <source>
        <dbReference type="ARBA" id="ARBA00023194"/>
    </source>
</evidence>
<evidence type="ECO:0000256" key="2">
    <source>
        <dbReference type="ARBA" id="ARBA00006432"/>
    </source>
</evidence>
<comment type="cofactor">
    <cofactor evidence="1">
        <name>pantetheine 4'-phosphate</name>
        <dbReference type="ChEBI" id="CHEBI:47942"/>
    </cofactor>
</comment>
<dbReference type="NCBIfam" id="NF003417">
    <property type="entry name" value="PRK04813.1"/>
    <property type="match status" value="2"/>
</dbReference>
<keyword evidence="4" id="KW-0597">Phosphoprotein</keyword>
<dbReference type="FunFam" id="1.10.1200.10:FF:000005">
    <property type="entry name" value="Nonribosomal peptide synthetase 1"/>
    <property type="match status" value="1"/>
</dbReference>
<feature type="domain" description="Carrier" evidence="7">
    <location>
        <begin position="690"/>
        <end position="765"/>
    </location>
</feature>
<dbReference type="SUPFAM" id="SSF47336">
    <property type="entry name" value="ACP-like"/>
    <property type="match status" value="2"/>
</dbReference>
<dbReference type="Gene3D" id="3.30.559.10">
    <property type="entry name" value="Chloramphenicol acetyltransferase-like domain"/>
    <property type="match status" value="3"/>
</dbReference>
<dbReference type="CDD" id="cd05930">
    <property type="entry name" value="A_NRPS"/>
    <property type="match status" value="1"/>
</dbReference>
<dbReference type="InterPro" id="IPR025110">
    <property type="entry name" value="AMP-bd_C"/>
</dbReference>
<keyword evidence="5" id="KW-0677">Repeat</keyword>
<dbReference type="SUPFAM" id="SSF56801">
    <property type="entry name" value="Acetyl-CoA synthetase-like"/>
    <property type="match status" value="2"/>
</dbReference>
<evidence type="ECO:0000256" key="3">
    <source>
        <dbReference type="ARBA" id="ARBA00022450"/>
    </source>
</evidence>
<dbReference type="GO" id="GO:0044550">
    <property type="term" value="P:secondary metabolite biosynthetic process"/>
    <property type="evidence" value="ECO:0007669"/>
    <property type="project" value="TreeGrafter"/>
</dbReference>
<dbReference type="InterPro" id="IPR010071">
    <property type="entry name" value="AA_adenyl_dom"/>
</dbReference>
<keyword evidence="3" id="KW-0596">Phosphopantetheine</keyword>
<evidence type="ECO:0000256" key="1">
    <source>
        <dbReference type="ARBA" id="ARBA00001957"/>
    </source>
</evidence>
<dbReference type="Pfam" id="PF00668">
    <property type="entry name" value="Condensation"/>
    <property type="match status" value="3"/>
</dbReference>
<organism evidence="8 9">
    <name type="scientific">Eubacterium ventriosum</name>
    <dbReference type="NCBI Taxonomy" id="39496"/>
    <lineage>
        <taxon>Bacteria</taxon>
        <taxon>Bacillati</taxon>
        <taxon>Bacillota</taxon>
        <taxon>Clostridia</taxon>
        <taxon>Eubacteriales</taxon>
        <taxon>Eubacteriaceae</taxon>
        <taxon>Eubacterium</taxon>
    </lineage>
</organism>
<dbReference type="CDD" id="cd19531">
    <property type="entry name" value="LCL_NRPS-like"/>
    <property type="match status" value="1"/>
</dbReference>